<dbReference type="PANTHER" id="PTHR40465:SF1">
    <property type="entry name" value="DUF6534 DOMAIN-CONTAINING PROTEIN"/>
    <property type="match status" value="1"/>
</dbReference>
<feature type="transmembrane region" description="Helical" evidence="1">
    <location>
        <begin position="167"/>
        <end position="191"/>
    </location>
</feature>
<sequence length="308" mass="34939">MNILIRSSQTAQVAQKFDADSTLGAIQVGVMISLFLFGLVTAQVYIYMNRFHNDPWILKYLVPTVWILELAHTICVCHALYVITVTQYGRPQLLVVPPLSLDAAILFSGFIGPIEQGWFAYRVYRFSQRLFIPICCTILAFTRWLGSMALSIVAFHRLTIEDYMAHWSWLLTSILVVGACADVILAGSLCFYLNQWKGAGFQRTSKLIKRLMLWTIVFSNSFLASLNARPVLAQLYDQDAQIDVSMDAPPTNRRRTLELSDVHLMRSAMRTLPSAVGKEKYPESFIEVRNVVWAAVTPTIHEKKDPTR</sequence>
<evidence type="ECO:0000313" key="3">
    <source>
        <dbReference type="Proteomes" id="UP000284842"/>
    </source>
</evidence>
<feature type="transmembrane region" description="Helical" evidence="1">
    <location>
        <begin position="130"/>
        <end position="155"/>
    </location>
</feature>
<name>A0A409VIF2_9AGAR</name>
<accession>A0A409VIF2</accession>
<proteinExistence type="predicted"/>
<evidence type="ECO:0000256" key="1">
    <source>
        <dbReference type="SAM" id="Phobius"/>
    </source>
</evidence>
<gene>
    <name evidence="2" type="ORF">CVT24_000241</name>
</gene>
<dbReference type="STRING" id="181874.A0A409VIF2"/>
<evidence type="ECO:0008006" key="4">
    <source>
        <dbReference type="Google" id="ProtNLM"/>
    </source>
</evidence>
<dbReference type="InParanoid" id="A0A409VIF2"/>
<dbReference type="OrthoDB" id="2868589at2759"/>
<feature type="transmembrane region" description="Helical" evidence="1">
    <location>
        <begin position="25"/>
        <end position="48"/>
    </location>
</feature>
<dbReference type="EMBL" id="NHTK01006052">
    <property type="protein sequence ID" value="PPQ66059.1"/>
    <property type="molecule type" value="Genomic_DNA"/>
</dbReference>
<keyword evidence="1" id="KW-0812">Transmembrane</keyword>
<evidence type="ECO:0000313" key="2">
    <source>
        <dbReference type="EMBL" id="PPQ66059.1"/>
    </source>
</evidence>
<dbReference type="PANTHER" id="PTHR40465">
    <property type="entry name" value="CHROMOSOME 1, WHOLE GENOME SHOTGUN SEQUENCE"/>
    <property type="match status" value="1"/>
</dbReference>
<dbReference type="Proteomes" id="UP000284842">
    <property type="component" value="Unassembled WGS sequence"/>
</dbReference>
<keyword evidence="1" id="KW-1133">Transmembrane helix</keyword>
<dbReference type="AlphaFoldDB" id="A0A409VIF2"/>
<protein>
    <recommendedName>
        <fullName evidence="4">Integral membrane protein</fullName>
    </recommendedName>
</protein>
<organism evidence="2 3">
    <name type="scientific">Panaeolus cyanescens</name>
    <dbReference type="NCBI Taxonomy" id="181874"/>
    <lineage>
        <taxon>Eukaryota</taxon>
        <taxon>Fungi</taxon>
        <taxon>Dikarya</taxon>
        <taxon>Basidiomycota</taxon>
        <taxon>Agaricomycotina</taxon>
        <taxon>Agaricomycetes</taxon>
        <taxon>Agaricomycetidae</taxon>
        <taxon>Agaricales</taxon>
        <taxon>Agaricineae</taxon>
        <taxon>Galeropsidaceae</taxon>
        <taxon>Panaeolus</taxon>
    </lineage>
</organism>
<reference evidence="2 3" key="1">
    <citation type="journal article" date="2018" name="Evol. Lett.">
        <title>Horizontal gene cluster transfer increased hallucinogenic mushroom diversity.</title>
        <authorList>
            <person name="Reynolds H.T."/>
            <person name="Vijayakumar V."/>
            <person name="Gluck-Thaler E."/>
            <person name="Korotkin H.B."/>
            <person name="Matheny P.B."/>
            <person name="Slot J.C."/>
        </authorList>
    </citation>
    <scope>NUCLEOTIDE SEQUENCE [LARGE SCALE GENOMIC DNA]</scope>
    <source>
        <strain evidence="2 3">2629</strain>
    </source>
</reference>
<keyword evidence="1" id="KW-0472">Membrane</keyword>
<feature type="transmembrane region" description="Helical" evidence="1">
    <location>
        <begin position="60"/>
        <end position="83"/>
    </location>
</feature>
<comment type="caution">
    <text evidence="2">The sequence shown here is derived from an EMBL/GenBank/DDBJ whole genome shotgun (WGS) entry which is preliminary data.</text>
</comment>
<keyword evidence="3" id="KW-1185">Reference proteome</keyword>